<dbReference type="EMBL" id="AP009049">
    <property type="protein sequence ID" value="BAH07906.1"/>
    <property type="molecule type" value="Genomic_DNA"/>
</dbReference>
<accession>B9E5Y1</accession>
<gene>
    <name evidence="1" type="ordered locus">CKR_2855</name>
</gene>
<name>B9E5Y1_CLOK1</name>
<proteinExistence type="predicted"/>
<dbReference type="AlphaFoldDB" id="B9E5Y1"/>
<sequence length="163" mass="18524">MCKPNQFPIISVISTTPMLEFTLVILRGGDRVMAIRCKECIFKDIDGGEYPCNDCSEIMDIKGYKGSVKSHFTGWSKENINAIKNSKEKLKKRLENIINPDLKIHAEFSITSDGNVVITAFSKDSIREVTIYQITDTGDELIEKIIKLDSKLFTSLKKFIRVR</sequence>
<evidence type="ECO:0000313" key="2">
    <source>
        <dbReference type="Proteomes" id="UP000007969"/>
    </source>
</evidence>
<dbReference type="Proteomes" id="UP000007969">
    <property type="component" value="Chromosome"/>
</dbReference>
<dbReference type="KEGG" id="ckr:CKR_2855"/>
<reference evidence="2" key="1">
    <citation type="submission" date="2005-09" db="EMBL/GenBank/DDBJ databases">
        <title>Complete genome sequence of Clostridium kluyveri and comparative genomics of Clostridia species.</title>
        <authorList>
            <person name="Inui M."/>
            <person name="Nonaka H."/>
            <person name="Shinoda Y."/>
            <person name="Ikenaga Y."/>
            <person name="Abe M."/>
            <person name="Naito K."/>
            <person name="Vertes A.A."/>
            <person name="Yukawa H."/>
        </authorList>
    </citation>
    <scope>NUCLEOTIDE SEQUENCE [LARGE SCALE GENOMIC DNA]</scope>
    <source>
        <strain evidence="2">NBRC 12016</strain>
    </source>
</reference>
<dbReference type="HOGENOM" id="CLU_1923926_0_0_9"/>
<evidence type="ECO:0000313" key="1">
    <source>
        <dbReference type="EMBL" id="BAH07906.1"/>
    </source>
</evidence>
<organism evidence="1 2">
    <name type="scientific">Clostridium kluyveri (strain NBRC 12016)</name>
    <dbReference type="NCBI Taxonomy" id="583346"/>
    <lineage>
        <taxon>Bacteria</taxon>
        <taxon>Bacillati</taxon>
        <taxon>Bacillota</taxon>
        <taxon>Clostridia</taxon>
        <taxon>Eubacteriales</taxon>
        <taxon>Clostridiaceae</taxon>
        <taxon>Clostridium</taxon>
    </lineage>
</organism>
<protein>
    <submittedName>
        <fullName evidence="1">Uncharacterized protein</fullName>
    </submittedName>
</protein>